<dbReference type="InterPro" id="IPR001129">
    <property type="entry name" value="Membr-assoc_MAPEG"/>
</dbReference>
<keyword evidence="4 5" id="KW-0472">Membrane</keyword>
<evidence type="ECO:0000256" key="2">
    <source>
        <dbReference type="ARBA" id="ARBA00022692"/>
    </source>
</evidence>
<feature type="transmembrane region" description="Helical" evidence="5">
    <location>
        <begin position="113"/>
        <end position="133"/>
    </location>
</feature>
<name>A0A2J9VJ01_VIBMI</name>
<dbReference type="OrthoDB" id="5880499at2"/>
<keyword evidence="7" id="KW-1185">Reference proteome</keyword>
<feature type="transmembrane region" description="Helical" evidence="5">
    <location>
        <begin position="57"/>
        <end position="77"/>
    </location>
</feature>
<sequence>MDFMVQYDTSVLVIGFSGFLFFIQLLVADFISIKEGHAPGTLVEQNHDNFLFRASRAFANSNETVGILVLFILFAFMSSANPTWVNNSAIVYLVGRIGHMAFYYFNLKLLRSVSFVVSVLGLLGIFGAGLMYWL</sequence>
<proteinExistence type="predicted"/>
<comment type="subcellular location">
    <subcellularLocation>
        <location evidence="1">Membrane</location>
    </subcellularLocation>
</comment>
<dbReference type="Pfam" id="PF01124">
    <property type="entry name" value="MAPEG"/>
    <property type="match status" value="1"/>
</dbReference>
<dbReference type="EMBL" id="LOSJ02000001">
    <property type="protein sequence ID" value="PNM63770.1"/>
    <property type="molecule type" value="Genomic_DNA"/>
</dbReference>
<gene>
    <name evidence="6" type="ORF">AL544_001980</name>
</gene>
<accession>A0A2J9VJ01</accession>
<comment type="caution">
    <text evidence="6">The sequence shown here is derived from an EMBL/GenBank/DDBJ whole genome shotgun (WGS) entry which is preliminary data.</text>
</comment>
<protein>
    <submittedName>
        <fullName evidence="6">MAPEG family protein</fullName>
    </submittedName>
</protein>
<dbReference type="InterPro" id="IPR023352">
    <property type="entry name" value="MAPEG-like_dom_sf"/>
</dbReference>
<evidence type="ECO:0000256" key="1">
    <source>
        <dbReference type="ARBA" id="ARBA00004370"/>
    </source>
</evidence>
<feature type="transmembrane region" description="Helical" evidence="5">
    <location>
        <begin position="12"/>
        <end position="31"/>
    </location>
</feature>
<dbReference type="GO" id="GO:0016020">
    <property type="term" value="C:membrane"/>
    <property type="evidence" value="ECO:0007669"/>
    <property type="project" value="UniProtKB-SubCell"/>
</dbReference>
<evidence type="ECO:0000256" key="4">
    <source>
        <dbReference type="ARBA" id="ARBA00023136"/>
    </source>
</evidence>
<dbReference type="SUPFAM" id="SSF161084">
    <property type="entry name" value="MAPEG domain-like"/>
    <property type="match status" value="1"/>
</dbReference>
<dbReference type="Gene3D" id="1.20.120.550">
    <property type="entry name" value="Membrane associated eicosanoid/glutathione metabolism-like domain"/>
    <property type="match status" value="1"/>
</dbReference>
<dbReference type="Proteomes" id="UP000053748">
    <property type="component" value="Unassembled WGS sequence"/>
</dbReference>
<evidence type="ECO:0000313" key="6">
    <source>
        <dbReference type="EMBL" id="PNM63770.1"/>
    </source>
</evidence>
<dbReference type="STRING" id="674.VM_15190"/>
<dbReference type="PANTHER" id="PTHR35371:SF1">
    <property type="entry name" value="BLR7753 PROTEIN"/>
    <property type="match status" value="1"/>
</dbReference>
<evidence type="ECO:0000256" key="3">
    <source>
        <dbReference type="ARBA" id="ARBA00022989"/>
    </source>
</evidence>
<dbReference type="PANTHER" id="PTHR35371">
    <property type="entry name" value="INNER MEMBRANE PROTEIN"/>
    <property type="match status" value="1"/>
</dbReference>
<keyword evidence="2 5" id="KW-0812">Transmembrane</keyword>
<evidence type="ECO:0000313" key="7">
    <source>
        <dbReference type="Proteomes" id="UP000053748"/>
    </source>
</evidence>
<keyword evidence="3 5" id="KW-1133">Transmembrane helix</keyword>
<evidence type="ECO:0000256" key="5">
    <source>
        <dbReference type="SAM" id="Phobius"/>
    </source>
</evidence>
<dbReference type="RefSeq" id="WP_000347028.1">
    <property type="nucleotide sequence ID" value="NZ_CAWMSS010000002.1"/>
</dbReference>
<organism evidence="6 7">
    <name type="scientific">Vibrio mimicus</name>
    <dbReference type="NCBI Taxonomy" id="674"/>
    <lineage>
        <taxon>Bacteria</taxon>
        <taxon>Pseudomonadati</taxon>
        <taxon>Pseudomonadota</taxon>
        <taxon>Gammaproteobacteria</taxon>
        <taxon>Vibrionales</taxon>
        <taxon>Vibrionaceae</taxon>
        <taxon>Vibrio</taxon>
    </lineage>
</organism>
<dbReference type="AlphaFoldDB" id="A0A2J9VJ01"/>
<reference evidence="6" key="1">
    <citation type="submission" date="2017-12" db="EMBL/GenBank/DDBJ databases">
        <title>FDA dAtabase for Regulatory Grade micrObial Sequences (FDA-ARGOS): Supporting development and validation of Infectious Disease Dx tests.</title>
        <authorList>
            <person name="Hoffmann M."/>
            <person name="Allard M."/>
            <person name="Evans P."/>
            <person name="Brown E."/>
            <person name="Tallon L.J."/>
            <person name="Sadzewicz L."/>
            <person name="Sengamalay N."/>
            <person name="Ott S."/>
            <person name="Godinez A."/>
            <person name="Nagaraj S."/>
            <person name="Vavikolanu K."/>
            <person name="Aluvathingal J."/>
            <person name="Nadendla S."/>
            <person name="Hobson J."/>
            <person name="Sichtig H."/>
        </authorList>
    </citation>
    <scope>NUCLEOTIDE SEQUENCE [LARGE SCALE GENOMIC DNA]</scope>
    <source>
        <strain evidence="6">FDAARGOS_113</strain>
    </source>
</reference>